<dbReference type="EMBL" id="JBBKAR010000034">
    <property type="protein sequence ID" value="MEJ8304868.1"/>
    <property type="molecule type" value="Genomic_DNA"/>
</dbReference>
<sequence>MTYSQRDGAQAGASSDIAHLEYRIGELNDRVGRLLAEIEASQSGPEERLSDLRAQFEQAKNELVSLQNELAAYED</sequence>
<protein>
    <submittedName>
        <fullName evidence="1">Uncharacterized protein</fullName>
    </submittedName>
</protein>
<accession>A0ACC6PDA2</accession>
<dbReference type="Proteomes" id="UP001380953">
    <property type="component" value="Unassembled WGS sequence"/>
</dbReference>
<reference evidence="1" key="1">
    <citation type="submission" date="2024-03" db="EMBL/GenBank/DDBJ databases">
        <title>Whole genome sequecning of epiphytes from Marcgravia umbellata leaves.</title>
        <authorList>
            <person name="Kumar G."/>
            <person name="Savka M.A."/>
        </authorList>
    </citation>
    <scope>NUCLEOTIDE SEQUENCE</scope>
    <source>
        <strain evidence="1">RIT_BL5</strain>
    </source>
</reference>
<evidence type="ECO:0000313" key="2">
    <source>
        <dbReference type="Proteomes" id="UP001380953"/>
    </source>
</evidence>
<organism evidence="1 2">
    <name type="scientific">Saccharibacillus sacchari</name>
    <dbReference type="NCBI Taxonomy" id="456493"/>
    <lineage>
        <taxon>Bacteria</taxon>
        <taxon>Bacillati</taxon>
        <taxon>Bacillota</taxon>
        <taxon>Bacilli</taxon>
        <taxon>Bacillales</taxon>
        <taxon>Paenibacillaceae</taxon>
        <taxon>Saccharibacillus</taxon>
    </lineage>
</organism>
<comment type="caution">
    <text evidence="1">The sequence shown here is derived from an EMBL/GenBank/DDBJ whole genome shotgun (WGS) entry which is preliminary data.</text>
</comment>
<keyword evidence="2" id="KW-1185">Reference proteome</keyword>
<evidence type="ECO:0000313" key="1">
    <source>
        <dbReference type="EMBL" id="MEJ8304868.1"/>
    </source>
</evidence>
<proteinExistence type="predicted"/>
<name>A0ACC6PDA2_9BACL</name>
<gene>
    <name evidence="1" type="ORF">WKI47_13260</name>
</gene>